<dbReference type="Proteomes" id="UP001303160">
    <property type="component" value="Unassembled WGS sequence"/>
</dbReference>
<reference evidence="2" key="1">
    <citation type="journal article" date="2023" name="Mol. Phylogenet. Evol.">
        <title>Genome-scale phylogeny and comparative genomics of the fungal order Sordariales.</title>
        <authorList>
            <person name="Hensen N."/>
            <person name="Bonometti L."/>
            <person name="Westerberg I."/>
            <person name="Brannstrom I.O."/>
            <person name="Guillou S."/>
            <person name="Cros-Aarteil S."/>
            <person name="Calhoun S."/>
            <person name="Haridas S."/>
            <person name="Kuo A."/>
            <person name="Mondo S."/>
            <person name="Pangilinan J."/>
            <person name="Riley R."/>
            <person name="LaButti K."/>
            <person name="Andreopoulos B."/>
            <person name="Lipzen A."/>
            <person name="Chen C."/>
            <person name="Yan M."/>
            <person name="Daum C."/>
            <person name="Ng V."/>
            <person name="Clum A."/>
            <person name="Steindorff A."/>
            <person name="Ohm R.A."/>
            <person name="Martin F."/>
            <person name="Silar P."/>
            <person name="Natvig D.O."/>
            <person name="Lalanne C."/>
            <person name="Gautier V."/>
            <person name="Ament-Velasquez S.L."/>
            <person name="Kruys A."/>
            <person name="Hutchinson M.I."/>
            <person name="Powell A.J."/>
            <person name="Barry K."/>
            <person name="Miller A.N."/>
            <person name="Grigoriev I.V."/>
            <person name="Debuchy R."/>
            <person name="Gladieux P."/>
            <person name="Hiltunen Thoren M."/>
            <person name="Johannesson H."/>
        </authorList>
    </citation>
    <scope>NUCLEOTIDE SEQUENCE</scope>
    <source>
        <strain evidence="2">CBS 315.58</strain>
    </source>
</reference>
<sequence length="112" mass="12248">MVQRALSHRRTGNRTLEIDVASAATAPTTPSYITIPIRIPSVRGRSESSLPLSRHHLARRSDSVSTTTSSVSSSYKEAGRYLNREQMGESAILDDEFVKREGGMGPEAEGRC</sequence>
<reference evidence="2" key="2">
    <citation type="submission" date="2023-05" db="EMBL/GenBank/DDBJ databases">
        <authorList>
            <consortium name="Lawrence Berkeley National Laboratory"/>
            <person name="Steindorff A."/>
            <person name="Hensen N."/>
            <person name="Bonometti L."/>
            <person name="Westerberg I."/>
            <person name="Brannstrom I.O."/>
            <person name="Guillou S."/>
            <person name="Cros-Aarteil S."/>
            <person name="Calhoun S."/>
            <person name="Haridas S."/>
            <person name="Kuo A."/>
            <person name="Mondo S."/>
            <person name="Pangilinan J."/>
            <person name="Riley R."/>
            <person name="Labutti K."/>
            <person name="Andreopoulos B."/>
            <person name="Lipzen A."/>
            <person name="Chen C."/>
            <person name="Yanf M."/>
            <person name="Daum C."/>
            <person name="Ng V."/>
            <person name="Clum A."/>
            <person name="Ohm R."/>
            <person name="Martin F."/>
            <person name="Silar P."/>
            <person name="Natvig D."/>
            <person name="Lalanne C."/>
            <person name="Gautier V."/>
            <person name="Ament-Velasquez S.L."/>
            <person name="Kruys A."/>
            <person name="Hutchinson M.I."/>
            <person name="Powell A.J."/>
            <person name="Barry K."/>
            <person name="Miller A.N."/>
            <person name="Grigoriev I.V."/>
            <person name="Debuchy R."/>
            <person name="Gladieux P."/>
            <person name="Thoren M.H."/>
            <person name="Johannesson H."/>
        </authorList>
    </citation>
    <scope>NUCLEOTIDE SEQUENCE</scope>
    <source>
        <strain evidence="2">CBS 315.58</strain>
    </source>
</reference>
<gene>
    <name evidence="2" type="ORF">QBC40DRAFT_328644</name>
</gene>
<feature type="region of interest" description="Disordered" evidence="1">
    <location>
        <begin position="43"/>
        <end position="82"/>
    </location>
</feature>
<keyword evidence="3" id="KW-1185">Reference proteome</keyword>
<name>A0AAN6XFB6_9PEZI</name>
<dbReference type="EMBL" id="MU863931">
    <property type="protein sequence ID" value="KAK4199504.1"/>
    <property type="molecule type" value="Genomic_DNA"/>
</dbReference>
<evidence type="ECO:0000313" key="3">
    <source>
        <dbReference type="Proteomes" id="UP001303160"/>
    </source>
</evidence>
<evidence type="ECO:0000256" key="1">
    <source>
        <dbReference type="SAM" id="MobiDB-lite"/>
    </source>
</evidence>
<organism evidence="2 3">
    <name type="scientific">Triangularia verruculosa</name>
    <dbReference type="NCBI Taxonomy" id="2587418"/>
    <lineage>
        <taxon>Eukaryota</taxon>
        <taxon>Fungi</taxon>
        <taxon>Dikarya</taxon>
        <taxon>Ascomycota</taxon>
        <taxon>Pezizomycotina</taxon>
        <taxon>Sordariomycetes</taxon>
        <taxon>Sordariomycetidae</taxon>
        <taxon>Sordariales</taxon>
        <taxon>Podosporaceae</taxon>
        <taxon>Triangularia</taxon>
    </lineage>
</organism>
<comment type="caution">
    <text evidence="2">The sequence shown here is derived from an EMBL/GenBank/DDBJ whole genome shotgun (WGS) entry which is preliminary data.</text>
</comment>
<feature type="compositionally biased region" description="Low complexity" evidence="1">
    <location>
        <begin position="63"/>
        <end position="74"/>
    </location>
</feature>
<accession>A0AAN6XFB6</accession>
<dbReference type="AlphaFoldDB" id="A0AAN6XFB6"/>
<protein>
    <submittedName>
        <fullName evidence="2">Uncharacterized protein</fullName>
    </submittedName>
</protein>
<proteinExistence type="predicted"/>
<evidence type="ECO:0000313" key="2">
    <source>
        <dbReference type="EMBL" id="KAK4199504.1"/>
    </source>
</evidence>